<organism evidence="6 7">
    <name type="scientific">Candidatus Doudnabacteria bacterium RIFCSPLOWO2_02_FULL_48_13</name>
    <dbReference type="NCBI Taxonomy" id="1817845"/>
    <lineage>
        <taxon>Bacteria</taxon>
        <taxon>Candidatus Doudnaibacteriota</taxon>
    </lineage>
</organism>
<protein>
    <recommendedName>
        <fullName evidence="5">ParB-like N-terminal domain-containing protein</fullName>
    </recommendedName>
</protein>
<evidence type="ECO:0000313" key="6">
    <source>
        <dbReference type="EMBL" id="OGE98893.1"/>
    </source>
</evidence>
<dbReference type="SMART" id="SM00470">
    <property type="entry name" value="ParB"/>
    <property type="match status" value="1"/>
</dbReference>
<evidence type="ECO:0000256" key="2">
    <source>
        <dbReference type="ARBA" id="ARBA00022829"/>
    </source>
</evidence>
<dbReference type="Gene3D" id="1.10.10.2830">
    <property type="match status" value="1"/>
</dbReference>
<dbReference type="InterPro" id="IPR036086">
    <property type="entry name" value="ParB/Sulfiredoxin_sf"/>
</dbReference>
<dbReference type="Pfam" id="PF17762">
    <property type="entry name" value="HTH_ParB"/>
    <property type="match status" value="1"/>
</dbReference>
<dbReference type="Gene3D" id="3.90.1530.10">
    <property type="entry name" value="Conserved hypothetical protein from pyrococcus furiosus pfu- 392566-001, ParB domain"/>
    <property type="match status" value="1"/>
</dbReference>
<dbReference type="Pfam" id="PF23552">
    <property type="entry name" value="ParB_C"/>
    <property type="match status" value="1"/>
</dbReference>
<keyword evidence="3" id="KW-0238">DNA-binding</keyword>
<dbReference type="FunFam" id="1.10.10.2830:FF:000001">
    <property type="entry name" value="Chromosome partitioning protein ParB"/>
    <property type="match status" value="1"/>
</dbReference>
<dbReference type="FunFam" id="3.90.1530.30:FF:000001">
    <property type="entry name" value="Chromosome partitioning protein ParB"/>
    <property type="match status" value="1"/>
</dbReference>
<evidence type="ECO:0000256" key="3">
    <source>
        <dbReference type="ARBA" id="ARBA00023125"/>
    </source>
</evidence>
<dbReference type="GO" id="GO:0007059">
    <property type="term" value="P:chromosome segregation"/>
    <property type="evidence" value="ECO:0007669"/>
    <property type="project" value="UniProtKB-KW"/>
</dbReference>
<proteinExistence type="inferred from homology"/>
<dbReference type="AlphaFoldDB" id="A0A1F5Q9P4"/>
<evidence type="ECO:0000259" key="5">
    <source>
        <dbReference type="SMART" id="SM00470"/>
    </source>
</evidence>
<dbReference type="NCBIfam" id="TIGR00180">
    <property type="entry name" value="parB_part"/>
    <property type="match status" value="1"/>
</dbReference>
<dbReference type="SUPFAM" id="SSF110849">
    <property type="entry name" value="ParB/Sulfiredoxin"/>
    <property type="match status" value="1"/>
</dbReference>
<dbReference type="InterPro" id="IPR004437">
    <property type="entry name" value="ParB/RepB/Spo0J"/>
</dbReference>
<comment type="caution">
    <text evidence="6">The sequence shown here is derived from an EMBL/GenBank/DDBJ whole genome shotgun (WGS) entry which is preliminary data.</text>
</comment>
<dbReference type="SUPFAM" id="SSF109709">
    <property type="entry name" value="KorB DNA-binding domain-like"/>
    <property type="match status" value="1"/>
</dbReference>
<dbReference type="PANTHER" id="PTHR33375">
    <property type="entry name" value="CHROMOSOME-PARTITIONING PROTEIN PARB-RELATED"/>
    <property type="match status" value="1"/>
</dbReference>
<evidence type="ECO:0000313" key="7">
    <source>
        <dbReference type="Proteomes" id="UP000177235"/>
    </source>
</evidence>
<dbReference type="CDD" id="cd16393">
    <property type="entry name" value="SPO0J_N"/>
    <property type="match status" value="1"/>
</dbReference>
<feature type="domain" description="ParB-like N-terminal" evidence="5">
    <location>
        <begin position="32"/>
        <end position="123"/>
    </location>
</feature>
<dbReference type="InterPro" id="IPR057240">
    <property type="entry name" value="ParB_dimer_C"/>
</dbReference>
<dbReference type="GO" id="GO:0005694">
    <property type="term" value="C:chromosome"/>
    <property type="evidence" value="ECO:0007669"/>
    <property type="project" value="TreeGrafter"/>
</dbReference>
<gene>
    <name evidence="6" type="ORF">A3J05_03255</name>
</gene>
<dbReference type="PANTHER" id="PTHR33375:SF1">
    <property type="entry name" value="CHROMOSOME-PARTITIONING PROTEIN PARB-RELATED"/>
    <property type="match status" value="1"/>
</dbReference>
<evidence type="ECO:0000256" key="1">
    <source>
        <dbReference type="ARBA" id="ARBA00006295"/>
    </source>
</evidence>
<keyword evidence="2" id="KW-0159">Chromosome partition</keyword>
<name>A0A1F5Q9P4_9BACT</name>
<dbReference type="Pfam" id="PF02195">
    <property type="entry name" value="ParB_N"/>
    <property type="match status" value="1"/>
</dbReference>
<dbReference type="EMBL" id="MFFF01000025">
    <property type="protein sequence ID" value="OGE98893.1"/>
    <property type="molecule type" value="Genomic_DNA"/>
</dbReference>
<comment type="similarity">
    <text evidence="1">Belongs to the ParB family.</text>
</comment>
<reference evidence="6 7" key="1">
    <citation type="journal article" date="2016" name="Nat. Commun.">
        <title>Thousands of microbial genomes shed light on interconnected biogeochemical processes in an aquifer system.</title>
        <authorList>
            <person name="Anantharaman K."/>
            <person name="Brown C.T."/>
            <person name="Hug L.A."/>
            <person name="Sharon I."/>
            <person name="Castelle C.J."/>
            <person name="Probst A.J."/>
            <person name="Thomas B.C."/>
            <person name="Singh A."/>
            <person name="Wilkins M.J."/>
            <person name="Karaoz U."/>
            <person name="Brodie E.L."/>
            <person name="Williams K.H."/>
            <person name="Hubbard S.S."/>
            <person name="Banfield J.F."/>
        </authorList>
    </citation>
    <scope>NUCLEOTIDE SEQUENCE [LARGE SCALE GENOMIC DNA]</scope>
</reference>
<dbReference type="InterPro" id="IPR041468">
    <property type="entry name" value="HTH_ParB/Spo0J"/>
</dbReference>
<dbReference type="GO" id="GO:0045881">
    <property type="term" value="P:positive regulation of sporulation resulting in formation of a cellular spore"/>
    <property type="evidence" value="ECO:0007669"/>
    <property type="project" value="TreeGrafter"/>
</dbReference>
<feature type="region of interest" description="Disordered" evidence="4">
    <location>
        <begin position="1"/>
        <end position="24"/>
    </location>
</feature>
<dbReference type="Proteomes" id="UP000177235">
    <property type="component" value="Unassembled WGS sequence"/>
</dbReference>
<dbReference type="GO" id="GO:0003677">
    <property type="term" value="F:DNA binding"/>
    <property type="evidence" value="ECO:0007669"/>
    <property type="project" value="UniProtKB-KW"/>
</dbReference>
<evidence type="ECO:0000256" key="4">
    <source>
        <dbReference type="SAM" id="MobiDB-lite"/>
    </source>
</evidence>
<dbReference type="InterPro" id="IPR003115">
    <property type="entry name" value="ParB_N"/>
</dbReference>
<sequence>MKVDKSGLIRHPTVESDPQAKFRSPLDGKQMREISVDDIVPNEFQPRRIFDEQKLQELAESIKVHGVIQPLVVTERTDGKYEILVGERRFRASKLAGLTKIPVLLSPKLGGEQKLEIALIENVQRANLNPIEEARAYQRLQEEFGLKIIDIAAKVGKNHSTVSNLLRLLNLPVEVQRALIEEKIAEGQARPLLTLRDKEEMLEMYKVIVREGMKVRDIEAKVREIARRKIKVREMFTPDPFLTSLENVLRGKLGTRVEVSKGAKGAGRITIEFFSDEELNNIVNKLG</sequence>
<dbReference type="InterPro" id="IPR050336">
    <property type="entry name" value="Chromosome_partition/occlusion"/>
</dbReference>
<accession>A0A1F5Q9P4</accession>